<reference evidence="2" key="1">
    <citation type="submission" date="2022-07" db="EMBL/GenBank/DDBJ databases">
        <title>Phylogenomic reconstructions and comparative analyses of Kickxellomycotina fungi.</title>
        <authorList>
            <person name="Reynolds N.K."/>
            <person name="Stajich J.E."/>
            <person name="Barry K."/>
            <person name="Grigoriev I.V."/>
            <person name="Crous P."/>
            <person name="Smith M.E."/>
        </authorList>
    </citation>
    <scope>NUCLEOTIDE SEQUENCE</scope>
    <source>
        <strain evidence="2">NBRC 105414</strain>
    </source>
</reference>
<proteinExistence type="predicted"/>
<feature type="compositionally biased region" description="Basic and acidic residues" evidence="1">
    <location>
        <begin position="52"/>
        <end position="61"/>
    </location>
</feature>
<sequence>MADPWAQVVEYLGAGPPPPCPHQDYVLDPAALLPAPDLPPALATGATVLRQLRAEQQRARDGGGATREAAEPEPEAEAEAEAHGWAAARLQAFSRAEAPDPADVAQVWRLPSAAVDRLCAQHLTLDSTGAAALAALIGAVAGDGGVSLENQRLVLRRAAGSRWFGEEAIPAVVQAQVAALAHEHAQAAVGGLLVPLLERGSPAATALVAKAAKGGMPVPALAAMCAELSAIARRSPQAFGDTMLNVAEALAAALPADQLAPECARCWAAMLHCAAPHCAASKKLAALMLHFVNKFGARLAAPEVDLVLAAAAALTTPLKRAIIAAAERKSKSEP</sequence>
<accession>A0A9W8HH42</accession>
<organism evidence="2 3">
    <name type="scientific">Coemansia javaensis</name>
    <dbReference type="NCBI Taxonomy" id="2761396"/>
    <lineage>
        <taxon>Eukaryota</taxon>
        <taxon>Fungi</taxon>
        <taxon>Fungi incertae sedis</taxon>
        <taxon>Zoopagomycota</taxon>
        <taxon>Kickxellomycotina</taxon>
        <taxon>Kickxellomycetes</taxon>
        <taxon>Kickxellales</taxon>
        <taxon>Kickxellaceae</taxon>
        <taxon>Coemansia</taxon>
    </lineage>
</organism>
<comment type="caution">
    <text evidence="2">The sequence shown here is derived from an EMBL/GenBank/DDBJ whole genome shotgun (WGS) entry which is preliminary data.</text>
</comment>
<dbReference type="AlphaFoldDB" id="A0A9W8HH42"/>
<evidence type="ECO:0000256" key="1">
    <source>
        <dbReference type="SAM" id="MobiDB-lite"/>
    </source>
</evidence>
<evidence type="ECO:0000313" key="3">
    <source>
        <dbReference type="Proteomes" id="UP001140217"/>
    </source>
</evidence>
<dbReference type="OrthoDB" id="5585985at2759"/>
<dbReference type="Gene3D" id="1.25.40.480">
    <property type="match status" value="1"/>
</dbReference>
<gene>
    <name evidence="2" type="ORF">H4R18_001774</name>
</gene>
<protein>
    <recommendedName>
        <fullName evidence="4">Fanconi Anaemia group E protein C-terminal domain-containing protein</fullName>
    </recommendedName>
</protein>
<evidence type="ECO:0008006" key="4">
    <source>
        <dbReference type="Google" id="ProtNLM"/>
    </source>
</evidence>
<evidence type="ECO:0000313" key="2">
    <source>
        <dbReference type="EMBL" id="KAJ2783328.1"/>
    </source>
</evidence>
<keyword evidence="3" id="KW-1185">Reference proteome</keyword>
<dbReference type="Proteomes" id="UP001140217">
    <property type="component" value="Unassembled WGS sequence"/>
</dbReference>
<dbReference type="EMBL" id="JANBUL010000050">
    <property type="protein sequence ID" value="KAJ2783328.1"/>
    <property type="molecule type" value="Genomic_DNA"/>
</dbReference>
<name>A0A9W8HH42_9FUNG</name>
<feature type="region of interest" description="Disordered" evidence="1">
    <location>
        <begin position="52"/>
        <end position="83"/>
    </location>
</feature>